<dbReference type="Gene3D" id="3.60.15.10">
    <property type="entry name" value="Ribonuclease Z/Hydroxyacylglutathione hydrolase-like"/>
    <property type="match status" value="1"/>
</dbReference>
<dbReference type="InterPro" id="IPR036866">
    <property type="entry name" value="RibonucZ/Hydroxyglut_hydro"/>
</dbReference>
<dbReference type="PANTHER" id="PTHR43546">
    <property type="entry name" value="UPF0173 METAL-DEPENDENT HYDROLASE MJ1163-RELATED"/>
    <property type="match status" value="1"/>
</dbReference>
<evidence type="ECO:0000313" key="1">
    <source>
        <dbReference type="EMBL" id="KWW97475.1"/>
    </source>
</evidence>
<reference evidence="5" key="2">
    <citation type="submission" date="2015-02" db="EMBL/GenBank/DDBJ databases">
        <title>Physiological reanalysis, assessment of diazotrophy, and genome sequences of multiple isolates of Streptomyces thermoautotrophicus.</title>
        <authorList>
            <person name="MacKellar D.C."/>
            <person name="Lieber L."/>
            <person name="Norman J."/>
            <person name="Bolger A."/>
            <person name="Tobin C."/>
            <person name="Murray J.W."/>
            <person name="Friesen M."/>
            <person name="Prell J."/>
        </authorList>
    </citation>
    <scope>NUCLEOTIDE SEQUENCE [LARGE SCALE GENOMIC DNA]</scope>
    <source>
        <strain evidence="5">UBT1</strain>
    </source>
</reference>
<accession>A0A132MLZ7</accession>
<dbReference type="GO" id="GO:0016787">
    <property type="term" value="F:hydrolase activity"/>
    <property type="evidence" value="ECO:0007669"/>
    <property type="project" value="UniProtKB-KW"/>
</dbReference>
<organism evidence="2 4">
    <name type="scientific">Carbonactinospora thermoautotrophica</name>
    <dbReference type="NCBI Taxonomy" id="1469144"/>
    <lineage>
        <taxon>Bacteria</taxon>
        <taxon>Bacillati</taxon>
        <taxon>Actinomycetota</taxon>
        <taxon>Actinomycetes</taxon>
        <taxon>Kitasatosporales</taxon>
        <taxon>Carbonactinosporaceae</taxon>
        <taxon>Carbonactinospora</taxon>
    </lineage>
</organism>
<dbReference type="EMBL" id="LAXD01000001">
    <property type="protein sequence ID" value="KWW98755.1"/>
    <property type="molecule type" value="Genomic_DNA"/>
</dbReference>
<gene>
    <name evidence="2" type="ORF">LI90_384</name>
    <name evidence="1" type="ORF">TH66_17715</name>
    <name evidence="3" type="ORF">TR74_17460</name>
</gene>
<dbReference type="EMBL" id="JYIK01001032">
    <property type="protein sequence ID" value="KWX07829.1"/>
    <property type="molecule type" value="Genomic_DNA"/>
</dbReference>
<dbReference type="Proteomes" id="UP000070188">
    <property type="component" value="Unassembled WGS sequence"/>
</dbReference>
<dbReference type="Pfam" id="PF13483">
    <property type="entry name" value="Lactamase_B_3"/>
    <property type="match status" value="1"/>
</dbReference>
<comment type="caution">
    <text evidence="2">The sequence shown here is derived from an EMBL/GenBank/DDBJ whole genome shotgun (WGS) entry which is preliminary data.</text>
</comment>
<dbReference type="Proteomes" id="UP000070598">
    <property type="component" value="Unassembled WGS sequence"/>
</dbReference>
<reference evidence="2" key="3">
    <citation type="submission" date="2015-04" db="EMBL/GenBank/DDBJ databases">
        <title>Physiological reanalysis, assessment of diazotrophy, and genome sequences of multiple isolates of Streptomyces thermoautotrophicus.</title>
        <authorList>
            <person name="MacKellar D.C."/>
            <person name="Lieber L."/>
            <person name="Norman J."/>
            <person name="Bolger A."/>
            <person name="Tobin C."/>
            <person name="Murray J.W."/>
            <person name="Woodward J."/>
            <person name="Friesen M."/>
            <person name="Prell J."/>
        </authorList>
    </citation>
    <scope>NUCLEOTIDE SEQUENCE [LARGE SCALE GENOMIC DNA]</scope>
    <source>
        <strain evidence="2">H1</strain>
    </source>
</reference>
<dbReference type="InterPro" id="IPR050114">
    <property type="entry name" value="UPF0173_UPF0282_UlaG_hydrolase"/>
</dbReference>
<evidence type="ECO:0000313" key="3">
    <source>
        <dbReference type="EMBL" id="KWX07829.1"/>
    </source>
</evidence>
<dbReference type="EMBL" id="JYIJ01000019">
    <property type="protein sequence ID" value="KWW97475.1"/>
    <property type="molecule type" value="Genomic_DNA"/>
</dbReference>
<dbReference type="STRING" id="1469144.LI90_384"/>
<reference evidence="4" key="4">
    <citation type="submission" date="2015-04" db="EMBL/GenBank/DDBJ databases">
        <title>Physiological reanalysis, assessment of diazotrophy, and genome sequences of multiple isolates of Streptomyces thermoautotrophicus.</title>
        <authorList>
            <person name="MacKellar D.C."/>
            <person name="Lieber L."/>
            <person name="Norman J."/>
            <person name="Bolger A."/>
            <person name="Tobin C."/>
            <person name="Murray J.W."/>
            <person name="Chang R."/>
            <person name="Ford T."/>
            <person name="Nguyen P.Q."/>
            <person name="Woodward J."/>
            <person name="Permingeat H."/>
            <person name="Joshi N.S."/>
            <person name="Silver P.A."/>
            <person name="Usadel B."/>
            <person name="Rutherford A.W."/>
            <person name="Friesen M."/>
            <person name="Prell J."/>
        </authorList>
    </citation>
    <scope>NUCLEOTIDE SEQUENCE [LARGE SCALE GENOMIC DNA]</scope>
    <source>
        <strain evidence="4">H1</strain>
    </source>
</reference>
<keyword evidence="2" id="KW-0378">Hydrolase</keyword>
<reference evidence="1 6" key="1">
    <citation type="submission" date="2015-02" db="EMBL/GenBank/DDBJ databases">
        <title>Physiological reanalysis, assessment of diazotrophy, and genome sequences of multiple isolates of Streptomyces thermoautotrophicus.</title>
        <authorList>
            <person name="MacKellar D.C."/>
            <person name="Lieber L."/>
            <person name="Norman J."/>
            <person name="Bolger A."/>
            <person name="Tobin C."/>
            <person name="Murray J.W."/>
            <person name="Prell J."/>
        </authorList>
    </citation>
    <scope>NUCLEOTIDE SEQUENCE [LARGE SCALE GENOMIC DNA]</scope>
    <source>
        <strain evidence="1 6">UBT1</strain>
    </source>
</reference>
<evidence type="ECO:0000313" key="6">
    <source>
        <dbReference type="Proteomes" id="UP000070659"/>
    </source>
</evidence>
<name>A0A132MLZ7_9ACTN</name>
<protein>
    <submittedName>
        <fullName evidence="1 2">Beta-lactamase</fullName>
    </submittedName>
</protein>
<dbReference type="AlphaFoldDB" id="A0A132MLZ7"/>
<dbReference type="RefSeq" id="WP_066883636.1">
    <property type="nucleotide sequence ID" value="NZ_JYIJ01000019.1"/>
</dbReference>
<proteinExistence type="predicted"/>
<evidence type="ECO:0000313" key="4">
    <source>
        <dbReference type="Proteomes" id="UP000070188"/>
    </source>
</evidence>
<keyword evidence="4" id="KW-1185">Reference proteome</keyword>
<dbReference type="SUPFAM" id="SSF56281">
    <property type="entry name" value="Metallo-hydrolase/oxidoreductase"/>
    <property type="match status" value="1"/>
</dbReference>
<dbReference type="OrthoDB" id="3190691at2"/>
<evidence type="ECO:0000313" key="2">
    <source>
        <dbReference type="EMBL" id="KWW98755.1"/>
    </source>
</evidence>
<dbReference type="Proteomes" id="UP000070659">
    <property type="component" value="Unassembled WGS sequence"/>
</dbReference>
<dbReference type="PANTHER" id="PTHR43546:SF3">
    <property type="entry name" value="UPF0173 METAL-DEPENDENT HYDROLASE MJ1163"/>
    <property type="match status" value="1"/>
</dbReference>
<dbReference type="PATRIC" id="fig|1469144.10.peg.475"/>
<sequence length="212" mass="22988">MRLTKLEHACVRLEKDGATLVIDPGVWSGPEALSGADAVLVTHEHFDHLDADRLRAAMSENPGLRLRTNASVAEWFADFGDRVRAVRHGDTFTCAGFDVHVYGEKHALLHRDVPVVANTGFLIDGEVFHPGDALTVPEDPVATLLLPANAPWLKVSEMVDYAREVAPQRAYAVHDGLLNANGLAVLANWLRIAAEPTGATFTRLEPGTSVDL</sequence>
<evidence type="ECO:0000313" key="5">
    <source>
        <dbReference type="Proteomes" id="UP000070598"/>
    </source>
</evidence>